<sequence length="124" mass="13608">MSGWTEDELRRIGDAYELHIATYRPDGTARQPIPIWQVRVGDAIFVRSAHGPENGWFRRAQSAGARIESGGVERDVAFEPAPAALADEITATYHAKYDRYGPGPVGAVTGDDVLETTLRVTPRD</sequence>
<protein>
    <recommendedName>
        <fullName evidence="3">DUF2255 domain-containing protein</fullName>
    </recommendedName>
</protein>
<proteinExistence type="predicted"/>
<dbReference type="EMBL" id="JTLZ01000001">
    <property type="protein sequence ID" value="KHO28029.1"/>
    <property type="molecule type" value="Genomic_DNA"/>
</dbReference>
<evidence type="ECO:0000313" key="2">
    <source>
        <dbReference type="Proteomes" id="UP000031004"/>
    </source>
</evidence>
<dbReference type="Pfam" id="PF10012">
    <property type="entry name" value="DUF2255"/>
    <property type="match status" value="1"/>
</dbReference>
<name>A0ABR4Z0X9_9MYCO</name>
<keyword evidence="2" id="KW-1185">Reference proteome</keyword>
<comment type="caution">
    <text evidence="1">The sequence shown here is derived from an EMBL/GenBank/DDBJ whole genome shotgun (WGS) entry which is preliminary data.</text>
</comment>
<evidence type="ECO:0000313" key="1">
    <source>
        <dbReference type="EMBL" id="KHO28029.1"/>
    </source>
</evidence>
<organism evidence="1 2">
    <name type="scientific">Mycolicibacterium setense</name>
    <dbReference type="NCBI Taxonomy" id="431269"/>
    <lineage>
        <taxon>Bacteria</taxon>
        <taxon>Bacillati</taxon>
        <taxon>Actinomycetota</taxon>
        <taxon>Actinomycetes</taxon>
        <taxon>Mycobacteriales</taxon>
        <taxon>Mycobacteriaceae</taxon>
        <taxon>Mycolicibacterium</taxon>
    </lineage>
</organism>
<evidence type="ECO:0008006" key="3">
    <source>
        <dbReference type="Google" id="ProtNLM"/>
    </source>
</evidence>
<dbReference type="InterPro" id="IPR016888">
    <property type="entry name" value="UCP028498"/>
</dbReference>
<gene>
    <name evidence="1" type="ORF">QQ44_00110</name>
</gene>
<dbReference type="Proteomes" id="UP000031004">
    <property type="component" value="Unassembled WGS sequence"/>
</dbReference>
<accession>A0ABR4Z0X9</accession>
<dbReference type="RefSeq" id="WP_039312647.1">
    <property type="nucleotide sequence ID" value="NZ_JTLZ01000001.1"/>
</dbReference>
<reference evidence="1 2" key="1">
    <citation type="submission" date="2014-11" db="EMBL/GenBank/DDBJ databases">
        <title>Mycobacterium setense Manresensis Genome.</title>
        <authorList>
            <person name="Rech G."/>
            <person name="Sumoy L."/>
        </authorList>
    </citation>
    <scope>NUCLEOTIDE SEQUENCE [LARGE SCALE GENOMIC DNA]</scope>
    <source>
        <strain evidence="1 2">Manresensis</strain>
    </source>
</reference>